<dbReference type="Gene3D" id="3.30.479.10">
    <property type="entry name" value="6-pyruvoyl tetrahydropterin synthase/QueD"/>
    <property type="match status" value="1"/>
</dbReference>
<name>A0ABY7MHM8_9BRAD</name>
<dbReference type="EC" id="4.-.-.-" evidence="9"/>
<dbReference type="RefSeq" id="WP_270163222.1">
    <property type="nucleotide sequence ID" value="NZ_CP089391.1"/>
</dbReference>
<dbReference type="SUPFAM" id="SSF55620">
    <property type="entry name" value="Tetrahydrobiopterin biosynthesis enzymes-like"/>
    <property type="match status" value="1"/>
</dbReference>
<dbReference type="InterPro" id="IPR007115">
    <property type="entry name" value="6-PTP_synth/QueD"/>
</dbReference>
<evidence type="ECO:0000256" key="7">
    <source>
        <dbReference type="ARBA" id="ARBA00023239"/>
    </source>
</evidence>
<evidence type="ECO:0000256" key="6">
    <source>
        <dbReference type="ARBA" id="ARBA00022833"/>
    </source>
</evidence>
<protein>
    <recommendedName>
        <fullName evidence="4 9">6-carboxy-5,6,7,8-tetrahydropterin synthase</fullName>
        <ecNumber evidence="9">4.-.-.-</ecNumber>
    </recommendedName>
</protein>
<dbReference type="Proteomes" id="UP001179614">
    <property type="component" value="Chromosome"/>
</dbReference>
<evidence type="ECO:0000256" key="9">
    <source>
        <dbReference type="PIRNR" id="PIRNR006113"/>
    </source>
</evidence>
<evidence type="ECO:0000313" key="11">
    <source>
        <dbReference type="Proteomes" id="UP001179614"/>
    </source>
</evidence>
<dbReference type="InterPro" id="IPR038418">
    <property type="entry name" value="6-PTP_synth/QueD_sf"/>
</dbReference>
<keyword evidence="5 9" id="KW-0479">Metal-binding</keyword>
<evidence type="ECO:0000256" key="5">
    <source>
        <dbReference type="ARBA" id="ARBA00022723"/>
    </source>
</evidence>
<dbReference type="PIRSF" id="PIRSF006113">
    <property type="entry name" value="PTP_synth"/>
    <property type="match status" value="1"/>
</dbReference>
<comment type="pathway">
    <text evidence="2 9">Purine metabolism; 7-cyano-7-deazaguanine biosynthesis.</text>
</comment>
<gene>
    <name evidence="10" type="ORF">I3J27_33950</name>
</gene>
<comment type="cofactor">
    <cofactor evidence="9">
        <name>Zn(2+)</name>
        <dbReference type="ChEBI" id="CHEBI:29105"/>
    </cofactor>
    <text evidence="9">Binds 1 zinc ion per subunit.</text>
</comment>
<proteinExistence type="inferred from homology"/>
<evidence type="ECO:0000256" key="8">
    <source>
        <dbReference type="ARBA" id="ARBA00048807"/>
    </source>
</evidence>
<evidence type="ECO:0000313" key="10">
    <source>
        <dbReference type="EMBL" id="WBL77931.1"/>
    </source>
</evidence>
<reference evidence="10" key="1">
    <citation type="submission" date="2021-12" db="EMBL/GenBank/DDBJ databases">
        <title>Bradyrhizobium xenonodulans sp. nov.</title>
        <authorList>
            <person name="Claassens R."/>
            <person name="Venter S.N."/>
            <person name="Beukes C.W."/>
            <person name="Stepkowski T."/>
            <person name="Steenkamp E.T."/>
        </authorList>
    </citation>
    <scope>NUCLEOTIDE SEQUENCE</scope>
    <source>
        <strain evidence="10">14AB</strain>
    </source>
</reference>
<dbReference type="EMBL" id="CP089391">
    <property type="protein sequence ID" value="WBL77931.1"/>
    <property type="molecule type" value="Genomic_DNA"/>
</dbReference>
<evidence type="ECO:0000256" key="2">
    <source>
        <dbReference type="ARBA" id="ARBA00005061"/>
    </source>
</evidence>
<keyword evidence="9" id="KW-0671">Queuosine biosynthesis</keyword>
<keyword evidence="11" id="KW-1185">Reference proteome</keyword>
<dbReference type="Pfam" id="PF01242">
    <property type="entry name" value="PTPS"/>
    <property type="match status" value="1"/>
</dbReference>
<dbReference type="PANTHER" id="PTHR12589">
    <property type="entry name" value="PYRUVOYL TETRAHYDROBIOPTERIN SYNTHASE"/>
    <property type="match status" value="1"/>
</dbReference>
<organism evidence="10 11">
    <name type="scientific">Bradyrhizobium xenonodulans</name>
    <dbReference type="NCBI Taxonomy" id="2736875"/>
    <lineage>
        <taxon>Bacteria</taxon>
        <taxon>Pseudomonadati</taxon>
        <taxon>Pseudomonadota</taxon>
        <taxon>Alphaproteobacteria</taxon>
        <taxon>Hyphomicrobiales</taxon>
        <taxon>Nitrobacteraceae</taxon>
        <taxon>Bradyrhizobium</taxon>
    </lineage>
</organism>
<accession>A0ABY7MHM8</accession>
<evidence type="ECO:0000256" key="1">
    <source>
        <dbReference type="ARBA" id="ARBA00002285"/>
    </source>
</evidence>
<sequence length="124" mass="14225">MIYELSKEFRFDSAHTLHRTVDVEPSLRIHGHSYRAEVVLRGLPDASTGMLMDLSLFERSLEEARNGLDHRFLDEINDLGPATMENLAAWIWRKVKPICPNLWRVTVRRDSDAGACSVFEREAA</sequence>
<evidence type="ECO:0000256" key="3">
    <source>
        <dbReference type="ARBA" id="ARBA00008900"/>
    </source>
</evidence>
<keyword evidence="7 9" id="KW-0456">Lyase</keyword>
<comment type="function">
    <text evidence="1">Catalyzes the conversion of 7,8-dihydroneopterin triphosphate (H2NTP) to 6-carboxy-5,6,7,8-tetrahydropterin (CPH4) and acetaldehyde.</text>
</comment>
<dbReference type="PANTHER" id="PTHR12589:SF7">
    <property type="entry name" value="6-PYRUVOYL TETRAHYDROBIOPTERIN SYNTHASE"/>
    <property type="match status" value="1"/>
</dbReference>
<evidence type="ECO:0000256" key="4">
    <source>
        <dbReference type="ARBA" id="ARBA00018141"/>
    </source>
</evidence>
<comment type="similarity">
    <text evidence="3 9">Belongs to the PTPS family. QueD subfamily.</text>
</comment>
<keyword evidence="6 9" id="KW-0862">Zinc</keyword>
<comment type="catalytic activity">
    <reaction evidence="8 9">
        <text>7,8-dihydroneopterin 3'-triphosphate + H2O = 6-carboxy-5,6,7,8-tetrahydropterin + triphosphate + acetaldehyde + 2 H(+)</text>
        <dbReference type="Rhea" id="RHEA:27966"/>
        <dbReference type="ChEBI" id="CHEBI:15343"/>
        <dbReference type="ChEBI" id="CHEBI:15377"/>
        <dbReference type="ChEBI" id="CHEBI:15378"/>
        <dbReference type="ChEBI" id="CHEBI:18036"/>
        <dbReference type="ChEBI" id="CHEBI:58462"/>
        <dbReference type="ChEBI" id="CHEBI:61032"/>
        <dbReference type="EC" id="4.1.2.50"/>
    </reaction>
</comment>